<evidence type="ECO:0000313" key="3">
    <source>
        <dbReference type="EMBL" id="OAD72448.1"/>
    </source>
</evidence>
<protein>
    <submittedName>
        <fullName evidence="3">Uncharacterized protein</fullName>
    </submittedName>
</protein>
<dbReference type="EMBL" id="KV440983">
    <property type="protein sequence ID" value="OAD72448.1"/>
    <property type="molecule type" value="Genomic_DNA"/>
</dbReference>
<proteinExistence type="predicted"/>
<name>A0A162N9T1_PHYB8</name>
<keyword evidence="1" id="KW-1133">Transmembrane helix</keyword>
<evidence type="ECO:0000256" key="1">
    <source>
        <dbReference type="SAM" id="Phobius"/>
    </source>
</evidence>
<feature type="chain" id="PRO_5007837663" evidence="2">
    <location>
        <begin position="27"/>
        <end position="347"/>
    </location>
</feature>
<evidence type="ECO:0000313" key="4">
    <source>
        <dbReference type="Proteomes" id="UP000077315"/>
    </source>
</evidence>
<gene>
    <name evidence="3" type="ORF">PHYBLDRAFT_169575</name>
</gene>
<reference evidence="4" key="1">
    <citation type="submission" date="2015-06" db="EMBL/GenBank/DDBJ databases">
        <title>Expansion of signal transduction pathways in fungi by whole-genome duplication.</title>
        <authorList>
            <consortium name="DOE Joint Genome Institute"/>
            <person name="Corrochano L.M."/>
            <person name="Kuo A."/>
            <person name="Marcet-Houben M."/>
            <person name="Polaino S."/>
            <person name="Salamov A."/>
            <person name="Villalobos J.M."/>
            <person name="Alvarez M.I."/>
            <person name="Avalos J."/>
            <person name="Benito E.P."/>
            <person name="Benoit I."/>
            <person name="Burger G."/>
            <person name="Camino L.P."/>
            <person name="Canovas D."/>
            <person name="Cerda-Olmedo E."/>
            <person name="Cheng J.-F."/>
            <person name="Dominguez A."/>
            <person name="Elias M."/>
            <person name="Eslava A.P."/>
            <person name="Glaser F."/>
            <person name="Grimwood J."/>
            <person name="Gutierrez G."/>
            <person name="Heitman J."/>
            <person name="Henrissat B."/>
            <person name="Iturriaga E.A."/>
            <person name="Lang B.F."/>
            <person name="Lavin J.L."/>
            <person name="Lee S."/>
            <person name="Li W."/>
            <person name="Lindquist E."/>
            <person name="Lopez-Garcia S."/>
            <person name="Luque E.M."/>
            <person name="Marcos A.T."/>
            <person name="Martin J."/>
            <person name="McCluskey K."/>
            <person name="Medina H.R."/>
            <person name="Miralles-Duran A."/>
            <person name="Miyazaki A."/>
            <person name="Munoz-Torres E."/>
            <person name="Oguiza J.A."/>
            <person name="Ohm R."/>
            <person name="Olmedo M."/>
            <person name="Orejas M."/>
            <person name="Ortiz-Castellanos L."/>
            <person name="Pisabarro A.G."/>
            <person name="Rodriguez-Romero J."/>
            <person name="Ruiz-Herrera J."/>
            <person name="Ruiz-Vazquez R."/>
            <person name="Sanz C."/>
            <person name="Schackwitz W."/>
            <person name="Schmutz J."/>
            <person name="Shahriari M."/>
            <person name="Shelest E."/>
            <person name="Silva-Franco F."/>
            <person name="Soanes D."/>
            <person name="Syed K."/>
            <person name="Tagua V.G."/>
            <person name="Talbot N.J."/>
            <person name="Thon M."/>
            <person name="De vries R.P."/>
            <person name="Wiebenga A."/>
            <person name="Yadav J.S."/>
            <person name="Braun E.L."/>
            <person name="Baker S."/>
            <person name="Garre V."/>
            <person name="Horwitz B."/>
            <person name="Torres-Martinez S."/>
            <person name="Idnurm A."/>
            <person name="Herrera-Estrella A."/>
            <person name="Gabaldon T."/>
            <person name="Grigoriev I.V."/>
        </authorList>
    </citation>
    <scope>NUCLEOTIDE SEQUENCE [LARGE SCALE GENOMIC DNA]</scope>
    <source>
        <strain evidence="4">NRRL 1555(-)</strain>
    </source>
</reference>
<keyword evidence="2" id="KW-0732">Signal</keyword>
<feature type="signal peptide" evidence="2">
    <location>
        <begin position="1"/>
        <end position="26"/>
    </location>
</feature>
<dbReference type="InParanoid" id="A0A162N9T1"/>
<keyword evidence="4" id="KW-1185">Reference proteome</keyword>
<keyword evidence="1" id="KW-0472">Membrane</keyword>
<keyword evidence="1" id="KW-0812">Transmembrane</keyword>
<sequence length="347" mass="39021">MSVTCGGTRLVFNPVCLWVLVGFLSGLRPRSVSGGFCTSRASGVLDSGSFLGPRWSCWLVWSGWLDFRLSFVLKPGRMNTVGHGVHYVVMSGRMGFASLPDSFLGSLEGYCQSPPFSFLIVPRGFGKTSQEHRVPTKIDEVFPHRHDGISVIMIATSPCVWTQMMRTNACPDSRSYYEMAKPKLICVEGYAFKTDRLGISDVYQSEVKDRHEHEHEHEKKGYRAFKHLNFQAQQAVSPSRWVGPKAHQESRLGYGYNKNKFLVIIQDYWLSTAKRVLGVVSQDLVALLPFGGQTLLWLTPSLQVGTLFLLEVWLFTVDGLVYLLLVVKVQSARSSKNILQSRACLFR</sequence>
<dbReference type="Proteomes" id="UP000077315">
    <property type="component" value="Unassembled WGS sequence"/>
</dbReference>
<organism evidence="3 4">
    <name type="scientific">Phycomyces blakesleeanus (strain ATCC 8743b / DSM 1359 / FGSC 10004 / NBRC 33097 / NRRL 1555)</name>
    <dbReference type="NCBI Taxonomy" id="763407"/>
    <lineage>
        <taxon>Eukaryota</taxon>
        <taxon>Fungi</taxon>
        <taxon>Fungi incertae sedis</taxon>
        <taxon>Mucoromycota</taxon>
        <taxon>Mucoromycotina</taxon>
        <taxon>Mucoromycetes</taxon>
        <taxon>Mucorales</taxon>
        <taxon>Phycomycetaceae</taxon>
        <taxon>Phycomyces</taxon>
    </lineage>
</organism>
<evidence type="ECO:0000256" key="2">
    <source>
        <dbReference type="SAM" id="SignalP"/>
    </source>
</evidence>
<dbReference type="AlphaFoldDB" id="A0A162N9T1"/>
<dbReference type="GeneID" id="28997012"/>
<dbReference type="VEuPathDB" id="FungiDB:PHYBLDRAFT_169575"/>
<dbReference type="RefSeq" id="XP_018290488.1">
    <property type="nucleotide sequence ID" value="XM_018436106.1"/>
</dbReference>
<accession>A0A162N9T1</accession>
<feature type="transmembrane region" description="Helical" evidence="1">
    <location>
        <begin position="304"/>
        <end position="327"/>
    </location>
</feature>